<gene>
    <name evidence="2" type="ORF">ACK2TP_11125</name>
</gene>
<protein>
    <submittedName>
        <fullName evidence="2">Uncharacterized protein</fullName>
    </submittedName>
</protein>
<reference evidence="2 3" key="1">
    <citation type="submission" date="2024-12" db="EMBL/GenBank/DDBJ databases">
        <authorList>
            <person name="Lee Y."/>
        </authorList>
    </citation>
    <scope>NUCLEOTIDE SEQUENCE [LARGE SCALE GENOMIC DNA]</scope>
    <source>
        <strain evidence="2 3">03SUJ4</strain>
    </source>
</reference>
<keyword evidence="1" id="KW-0472">Membrane</keyword>
<keyword evidence="1" id="KW-1133">Transmembrane helix</keyword>
<sequence length="137" mass="14709">MALEGLLSKLGPTLVREVTPHLMQLVAGLGERFRKDTREIKATVDAEMAAIARTHAGLVTSVGEQTARLETLREQVTVVDRKVELLHKAVETLGRQLSSEAEVAAKAQRVTRAYALVAALFSALACGAAVASILLHR</sequence>
<dbReference type="EMBL" id="JBJYXY010000001">
    <property type="protein sequence ID" value="MFN2976313.1"/>
    <property type="molecule type" value="Genomic_DNA"/>
</dbReference>
<organism evidence="2 3">
    <name type="scientific">Terriglobus aquaticus</name>
    <dbReference type="NCBI Taxonomy" id="940139"/>
    <lineage>
        <taxon>Bacteria</taxon>
        <taxon>Pseudomonadati</taxon>
        <taxon>Acidobacteriota</taxon>
        <taxon>Terriglobia</taxon>
        <taxon>Terriglobales</taxon>
        <taxon>Acidobacteriaceae</taxon>
        <taxon>Terriglobus</taxon>
    </lineage>
</organism>
<name>A0ABW9KMA8_9BACT</name>
<evidence type="ECO:0000313" key="2">
    <source>
        <dbReference type="EMBL" id="MFN2976313.1"/>
    </source>
</evidence>
<evidence type="ECO:0000313" key="3">
    <source>
        <dbReference type="Proteomes" id="UP001634747"/>
    </source>
</evidence>
<comment type="caution">
    <text evidence="2">The sequence shown here is derived from an EMBL/GenBank/DDBJ whole genome shotgun (WGS) entry which is preliminary data.</text>
</comment>
<evidence type="ECO:0000256" key="1">
    <source>
        <dbReference type="SAM" id="Phobius"/>
    </source>
</evidence>
<keyword evidence="1" id="KW-0812">Transmembrane</keyword>
<dbReference type="Proteomes" id="UP001634747">
    <property type="component" value="Unassembled WGS sequence"/>
</dbReference>
<accession>A0ABW9KMA8</accession>
<keyword evidence="3" id="KW-1185">Reference proteome</keyword>
<proteinExistence type="predicted"/>
<feature type="transmembrane region" description="Helical" evidence="1">
    <location>
        <begin position="113"/>
        <end position="135"/>
    </location>
</feature>
<dbReference type="RefSeq" id="WP_263412203.1">
    <property type="nucleotide sequence ID" value="NZ_BAABBH010000001.1"/>
</dbReference>